<keyword evidence="2" id="KW-1185">Reference proteome</keyword>
<feature type="compositionally biased region" description="Basic residues" evidence="1">
    <location>
        <begin position="307"/>
        <end position="321"/>
    </location>
</feature>
<dbReference type="AlphaFoldDB" id="A0A9W2VYF8"/>
<feature type="compositionally biased region" description="Pro residues" evidence="1">
    <location>
        <begin position="276"/>
        <end position="287"/>
    </location>
</feature>
<organism evidence="2 3">
    <name type="scientific">Panthera pardus</name>
    <name type="common">Leopard</name>
    <name type="synonym">Felis pardus</name>
    <dbReference type="NCBI Taxonomy" id="9691"/>
    <lineage>
        <taxon>Eukaryota</taxon>
        <taxon>Metazoa</taxon>
        <taxon>Chordata</taxon>
        <taxon>Craniata</taxon>
        <taxon>Vertebrata</taxon>
        <taxon>Euteleostomi</taxon>
        <taxon>Mammalia</taxon>
        <taxon>Eutheria</taxon>
        <taxon>Laurasiatheria</taxon>
        <taxon>Carnivora</taxon>
        <taxon>Feliformia</taxon>
        <taxon>Felidae</taxon>
        <taxon>Pantherinae</taxon>
        <taxon>Panthera</taxon>
    </lineage>
</organism>
<dbReference type="Proteomes" id="UP001165780">
    <property type="component" value="Unplaced"/>
</dbReference>
<sequence>MMDGSRPINDRWPTILLVWLMNSSYPQSNDLLALKMFIQQLAPEASQNKVAHLKHFPHGCPVLPFRKKIIGYHGNQLPQHSIPSKRTGNLLPPLPSRSSSRAVSCALAFKEKREQVGTELLTESSSPCSFPNLAVLPAASSCGEDGDTARAPGVGRGGGCGGRERGQETAEEQSARSASRPPLGEGGERKEGRTDGPAGRTSSPRGPSRPLTTSLPAAFAAAASSPAARRAPLGPRDGSAPRPPTPSRGSEAVAASRSLPRTGGGTALAPGSPRLLPRPPQPAPPPRSAHAGGADPGSSAFSSASGRWRRRQRRASGRPGRRCSAERELEAGGGLGEAGFCVSDRHVDSFCGIELTAVSSAQHFNSNKQMPPLLERFGIYEREILLPKGTN</sequence>
<name>A0A9W2VYF8_PANPR</name>
<feature type="compositionally biased region" description="Low complexity" evidence="1">
    <location>
        <begin position="210"/>
        <end position="236"/>
    </location>
</feature>
<dbReference type="GeneID" id="128778387"/>
<evidence type="ECO:0000313" key="3">
    <source>
        <dbReference type="RefSeq" id="XP_053763650.1"/>
    </source>
</evidence>
<gene>
    <name evidence="3" type="primary">LOC128778387</name>
</gene>
<feature type="region of interest" description="Disordered" evidence="1">
    <location>
        <begin position="141"/>
        <end position="336"/>
    </location>
</feature>
<evidence type="ECO:0000313" key="2">
    <source>
        <dbReference type="Proteomes" id="UP001165780"/>
    </source>
</evidence>
<protein>
    <submittedName>
        <fullName evidence="3">Translation initiation factor IF-2-like</fullName>
    </submittedName>
</protein>
<reference evidence="3" key="1">
    <citation type="submission" date="2025-08" db="UniProtKB">
        <authorList>
            <consortium name="RefSeq"/>
        </authorList>
    </citation>
    <scope>IDENTIFICATION</scope>
    <source>
        <tissue evidence="3">Whole blood</tissue>
    </source>
</reference>
<evidence type="ECO:0000256" key="1">
    <source>
        <dbReference type="SAM" id="MobiDB-lite"/>
    </source>
</evidence>
<proteinExistence type="predicted"/>
<dbReference type="RefSeq" id="XP_053763650.1">
    <property type="nucleotide sequence ID" value="XM_053907675.1"/>
</dbReference>
<accession>A0A9W2VYF8</accession>